<reference evidence="7" key="1">
    <citation type="journal article" date="2023" name="Insect Mol. Biol.">
        <title>Genome sequencing provides insights into the evolution of gene families encoding plant cell wall-degrading enzymes in longhorned beetles.</title>
        <authorList>
            <person name="Shin N.R."/>
            <person name="Okamura Y."/>
            <person name="Kirsch R."/>
            <person name="Pauchet Y."/>
        </authorList>
    </citation>
    <scope>NUCLEOTIDE SEQUENCE</scope>
    <source>
        <strain evidence="7">MMC_N1</strain>
    </source>
</reference>
<dbReference type="CDD" id="cd07989">
    <property type="entry name" value="LPLAT_AGPAT-like"/>
    <property type="match status" value="1"/>
</dbReference>
<evidence type="ECO:0000313" key="8">
    <source>
        <dbReference type="Proteomes" id="UP001162164"/>
    </source>
</evidence>
<dbReference type="InterPro" id="IPR002123">
    <property type="entry name" value="Plipid/glycerol_acylTrfase"/>
</dbReference>
<proteinExistence type="predicted"/>
<keyword evidence="5" id="KW-0472">Membrane</keyword>
<evidence type="ECO:0000256" key="4">
    <source>
        <dbReference type="ARBA" id="ARBA00023315"/>
    </source>
</evidence>
<dbReference type="EC" id="2.3.1.51" evidence="2"/>
<dbReference type="Proteomes" id="UP001162164">
    <property type="component" value="Unassembled WGS sequence"/>
</dbReference>
<evidence type="ECO:0000259" key="6">
    <source>
        <dbReference type="SMART" id="SM00563"/>
    </source>
</evidence>
<protein>
    <recommendedName>
        <fullName evidence="2">1-acylglycerol-3-phosphate O-acyltransferase</fullName>
        <ecNumber evidence="2">2.3.1.51</ecNumber>
    </recommendedName>
</protein>
<dbReference type="SUPFAM" id="SSF69593">
    <property type="entry name" value="Glycerol-3-phosphate (1)-acyltransferase"/>
    <property type="match status" value="1"/>
</dbReference>
<keyword evidence="4" id="KW-0012">Acyltransferase</keyword>
<accession>A0ABQ9K5R3</accession>
<dbReference type="Pfam" id="PF01553">
    <property type="entry name" value="Acyltransferase"/>
    <property type="match status" value="1"/>
</dbReference>
<keyword evidence="3" id="KW-0808">Transferase</keyword>
<evidence type="ECO:0000256" key="2">
    <source>
        <dbReference type="ARBA" id="ARBA00013211"/>
    </source>
</evidence>
<dbReference type="SMART" id="SM00563">
    <property type="entry name" value="PlsC"/>
    <property type="match status" value="1"/>
</dbReference>
<organism evidence="7 8">
    <name type="scientific">Molorchus minor</name>
    <dbReference type="NCBI Taxonomy" id="1323400"/>
    <lineage>
        <taxon>Eukaryota</taxon>
        <taxon>Metazoa</taxon>
        <taxon>Ecdysozoa</taxon>
        <taxon>Arthropoda</taxon>
        <taxon>Hexapoda</taxon>
        <taxon>Insecta</taxon>
        <taxon>Pterygota</taxon>
        <taxon>Neoptera</taxon>
        <taxon>Endopterygota</taxon>
        <taxon>Coleoptera</taxon>
        <taxon>Polyphaga</taxon>
        <taxon>Cucujiformia</taxon>
        <taxon>Chrysomeloidea</taxon>
        <taxon>Cerambycidae</taxon>
        <taxon>Lamiinae</taxon>
        <taxon>Monochamini</taxon>
        <taxon>Molorchus</taxon>
    </lineage>
</organism>
<dbReference type="PANTHER" id="PTHR10434:SF11">
    <property type="entry name" value="1-ACYL-SN-GLYCEROL-3-PHOSPHATE ACYLTRANSFERASE"/>
    <property type="match status" value="1"/>
</dbReference>
<name>A0ABQ9K5R3_9CUCU</name>
<comment type="pathway">
    <text evidence="1">Phospholipid metabolism; CDP-diacylglycerol biosynthesis; CDP-diacylglycerol from sn-glycerol 3-phosphate: step 2/3.</text>
</comment>
<feature type="domain" description="Phospholipid/glycerol acyltransferase" evidence="6">
    <location>
        <begin position="1"/>
        <end position="99"/>
    </location>
</feature>
<gene>
    <name evidence="7" type="ORF">NQ317_014393</name>
</gene>
<keyword evidence="5" id="KW-0812">Transmembrane</keyword>
<feature type="transmembrane region" description="Helical" evidence="5">
    <location>
        <begin position="16"/>
        <end position="33"/>
    </location>
</feature>
<evidence type="ECO:0000256" key="5">
    <source>
        <dbReference type="SAM" id="Phobius"/>
    </source>
</evidence>
<sequence length="167" mass="19053">MACYGEMYRDSKEGAFYAWPFGLAAWLCGLIFIPRVQSDKAKAVMNTAVEKIKKDKTKLWVFPEGTRRSDGQIHPFKKGAFHLAITGQLPIIPVVYSRYYFLDKNIKEFDHGKVVITALPPIETKGMTTKDIEPLIERVRGLMSATYHETTKEMMDGLNPSQKKIHQ</sequence>
<keyword evidence="5" id="KW-1133">Transmembrane helix</keyword>
<evidence type="ECO:0000256" key="1">
    <source>
        <dbReference type="ARBA" id="ARBA00004728"/>
    </source>
</evidence>
<comment type="caution">
    <text evidence="7">The sequence shown here is derived from an EMBL/GenBank/DDBJ whole genome shotgun (WGS) entry which is preliminary data.</text>
</comment>
<dbReference type="EMBL" id="JAPWTJ010000009">
    <property type="protein sequence ID" value="KAJ8985740.1"/>
    <property type="molecule type" value="Genomic_DNA"/>
</dbReference>
<evidence type="ECO:0000313" key="7">
    <source>
        <dbReference type="EMBL" id="KAJ8985740.1"/>
    </source>
</evidence>
<keyword evidence="8" id="KW-1185">Reference proteome</keyword>
<evidence type="ECO:0000256" key="3">
    <source>
        <dbReference type="ARBA" id="ARBA00022679"/>
    </source>
</evidence>
<dbReference type="PANTHER" id="PTHR10434">
    <property type="entry name" value="1-ACYL-SN-GLYCEROL-3-PHOSPHATE ACYLTRANSFERASE"/>
    <property type="match status" value="1"/>
</dbReference>